<comment type="caution">
    <text evidence="2">Lacks conserved residue(s) required for the propagation of feature annotation.</text>
</comment>
<dbReference type="SUPFAM" id="SSF50249">
    <property type="entry name" value="Nucleic acid-binding proteins"/>
    <property type="match status" value="1"/>
</dbReference>
<keyword evidence="1 2" id="KW-0238">DNA-binding</keyword>
<dbReference type="STRING" id="1314751.GCA_001591425_02883"/>
<reference evidence="4 5" key="1">
    <citation type="submission" date="2016-12" db="EMBL/GenBank/DDBJ databases">
        <title>The whole genome sequencing and assembly of Bacillus cohnii DSM 6307T strain.</title>
        <authorList>
            <person name="Lee Y.-J."/>
            <person name="Yi H."/>
            <person name="Bahn Y.-S."/>
            <person name="Kim J.F."/>
            <person name="Lee D.-W."/>
        </authorList>
    </citation>
    <scope>NUCLEOTIDE SEQUENCE [LARGE SCALE GENOMIC DNA]</scope>
    <source>
        <strain evidence="4 5">DSM 6307</strain>
    </source>
</reference>
<dbReference type="Pfam" id="PF00436">
    <property type="entry name" value="SSB"/>
    <property type="match status" value="1"/>
</dbReference>
<dbReference type="InterPro" id="IPR011344">
    <property type="entry name" value="ssDNA-bd"/>
</dbReference>
<dbReference type="InterPro" id="IPR012340">
    <property type="entry name" value="NA-bd_OB-fold"/>
</dbReference>
<dbReference type="PANTHER" id="PTHR10302">
    <property type="entry name" value="SINGLE-STRANDED DNA-BINDING PROTEIN"/>
    <property type="match status" value="1"/>
</dbReference>
<dbReference type="GO" id="GO:0009295">
    <property type="term" value="C:nucleoid"/>
    <property type="evidence" value="ECO:0007669"/>
    <property type="project" value="TreeGrafter"/>
</dbReference>
<dbReference type="Gene3D" id="2.40.50.140">
    <property type="entry name" value="Nucleic acid-binding proteins"/>
    <property type="match status" value="1"/>
</dbReference>
<proteinExistence type="inferred from homology"/>
<dbReference type="InterPro" id="IPR000424">
    <property type="entry name" value="Primosome_PriB/ssb"/>
</dbReference>
<evidence type="ECO:0000256" key="2">
    <source>
        <dbReference type="HAMAP-Rule" id="MF_00984"/>
    </source>
</evidence>
<dbReference type="PIRSF" id="PIRSF002070">
    <property type="entry name" value="SSB"/>
    <property type="match status" value="1"/>
</dbReference>
<evidence type="ECO:0000256" key="3">
    <source>
        <dbReference type="PIRNR" id="PIRNR002070"/>
    </source>
</evidence>
<evidence type="ECO:0000313" key="4">
    <source>
        <dbReference type="EMBL" id="AST93368.1"/>
    </source>
</evidence>
<evidence type="ECO:0000256" key="1">
    <source>
        <dbReference type="ARBA" id="ARBA00023125"/>
    </source>
</evidence>
<dbReference type="GO" id="GO:0003697">
    <property type="term" value="F:single-stranded DNA binding"/>
    <property type="evidence" value="ECO:0007669"/>
    <property type="project" value="UniProtKB-UniRule"/>
</dbReference>
<keyword evidence="5" id="KW-1185">Reference proteome</keyword>
<dbReference type="Proteomes" id="UP000215224">
    <property type="component" value="Chromosome"/>
</dbReference>
<dbReference type="RefSeq" id="WP_084380505.1">
    <property type="nucleotide sequence ID" value="NZ_CP018866.1"/>
</dbReference>
<evidence type="ECO:0000313" key="5">
    <source>
        <dbReference type="Proteomes" id="UP000215224"/>
    </source>
</evidence>
<gene>
    <name evidence="4" type="ORF">BC6307_19920</name>
</gene>
<organism evidence="4 5">
    <name type="scientific">Sutcliffiella cohnii</name>
    <dbReference type="NCBI Taxonomy" id="33932"/>
    <lineage>
        <taxon>Bacteria</taxon>
        <taxon>Bacillati</taxon>
        <taxon>Bacillota</taxon>
        <taxon>Bacilli</taxon>
        <taxon>Bacillales</taxon>
        <taxon>Bacillaceae</taxon>
        <taxon>Sutcliffiella</taxon>
    </lineage>
</organism>
<name>A0A223KVI5_9BACI</name>
<sequence length="130" mass="14933">MINQVTLVGRLTRDPELRYTSEGTAVATFHLAVNRNFKNQAGEIEADFVSCRVWRKLAENVANYCRKGSLIGITGRIQTRRYEDKSGSWVYVTDVVGDDVRFLDKRKEKNVIFTEGRSERKTDIQLETSK</sequence>
<comment type="subunit">
    <text evidence="2">Homotetramer.</text>
</comment>
<dbReference type="EMBL" id="CP018866">
    <property type="protein sequence ID" value="AST93368.1"/>
    <property type="molecule type" value="Genomic_DNA"/>
</dbReference>
<dbReference type="PANTHER" id="PTHR10302:SF27">
    <property type="entry name" value="SINGLE-STRANDED DNA-BINDING PROTEIN"/>
    <property type="match status" value="1"/>
</dbReference>
<protein>
    <recommendedName>
        <fullName evidence="2 3">Single-stranded DNA-binding protein</fullName>
        <shortName evidence="2">SSB</shortName>
    </recommendedName>
</protein>
<dbReference type="KEGG" id="bcoh:BC6307_19920"/>
<dbReference type="PROSITE" id="PS50935">
    <property type="entry name" value="SSB"/>
    <property type="match status" value="1"/>
</dbReference>
<dbReference type="GO" id="GO:0006260">
    <property type="term" value="P:DNA replication"/>
    <property type="evidence" value="ECO:0007669"/>
    <property type="project" value="InterPro"/>
</dbReference>
<dbReference type="CDD" id="cd04496">
    <property type="entry name" value="SSB_OBF"/>
    <property type="match status" value="1"/>
</dbReference>
<dbReference type="AlphaFoldDB" id="A0A223KVI5"/>
<dbReference type="NCBIfam" id="TIGR00621">
    <property type="entry name" value="ssb"/>
    <property type="match status" value="1"/>
</dbReference>
<accession>A0A223KVI5</accession>
<dbReference type="HAMAP" id="MF_00984">
    <property type="entry name" value="SSB"/>
    <property type="match status" value="1"/>
</dbReference>